<protein>
    <recommendedName>
        <fullName evidence="7">Translation initiation factor beta propellor-like domain-containing protein</fullName>
    </recommendedName>
</protein>
<keyword evidence="1 3" id="KW-0853">WD repeat</keyword>
<evidence type="ECO:0008006" key="7">
    <source>
        <dbReference type="Google" id="ProtNLM"/>
    </source>
</evidence>
<dbReference type="PROSITE" id="PS50294">
    <property type="entry name" value="WD_REPEATS_REGION"/>
    <property type="match status" value="2"/>
</dbReference>
<name>A0ABQ6H766_9GAMM</name>
<dbReference type="PANTHER" id="PTHR19879:SF9">
    <property type="entry name" value="TRANSCRIPTION INITIATION FACTOR TFIID SUBUNIT 5"/>
    <property type="match status" value="1"/>
</dbReference>
<feature type="signal peptide" evidence="4">
    <location>
        <begin position="1"/>
        <end position="23"/>
    </location>
</feature>
<feature type="repeat" description="WD" evidence="3">
    <location>
        <begin position="163"/>
        <end position="204"/>
    </location>
</feature>
<dbReference type="PROSITE" id="PS51257">
    <property type="entry name" value="PROKAR_LIPOPROTEIN"/>
    <property type="match status" value="1"/>
</dbReference>
<gene>
    <name evidence="5" type="ORF">tloyanaT_02350</name>
</gene>
<comment type="caution">
    <text evidence="5">The sequence shown here is derived from an EMBL/GenBank/DDBJ whole genome shotgun (WGS) entry which is preliminary data.</text>
</comment>
<dbReference type="InterPro" id="IPR019775">
    <property type="entry name" value="WD40_repeat_CS"/>
</dbReference>
<dbReference type="SUPFAM" id="SSF50998">
    <property type="entry name" value="Quinoprotein alcohol dehydrogenase-like"/>
    <property type="match status" value="1"/>
</dbReference>
<accession>A0ABQ6H766</accession>
<keyword evidence="2" id="KW-0677">Repeat</keyword>
<dbReference type="InterPro" id="IPR015943">
    <property type="entry name" value="WD40/YVTN_repeat-like_dom_sf"/>
</dbReference>
<feature type="repeat" description="WD" evidence="3">
    <location>
        <begin position="248"/>
        <end position="289"/>
    </location>
</feature>
<evidence type="ECO:0000313" key="6">
    <source>
        <dbReference type="Proteomes" id="UP001157134"/>
    </source>
</evidence>
<evidence type="ECO:0000256" key="4">
    <source>
        <dbReference type="SAM" id="SignalP"/>
    </source>
</evidence>
<keyword evidence="4" id="KW-0732">Signal</keyword>
<keyword evidence="6" id="KW-1185">Reference proteome</keyword>
<dbReference type="InterPro" id="IPR011047">
    <property type="entry name" value="Quinoprotein_ADH-like_sf"/>
</dbReference>
<dbReference type="PANTHER" id="PTHR19879">
    <property type="entry name" value="TRANSCRIPTION INITIATION FACTOR TFIID"/>
    <property type="match status" value="1"/>
</dbReference>
<dbReference type="PROSITE" id="PS50082">
    <property type="entry name" value="WD_REPEATS_2"/>
    <property type="match status" value="3"/>
</dbReference>
<evidence type="ECO:0000313" key="5">
    <source>
        <dbReference type="EMBL" id="GLX83983.1"/>
    </source>
</evidence>
<sequence length="332" mass="36895">MLCFRNKCFRTLKLVVVSSFLLACQDVGKQPLSQWQHAAEGAYDADISNDASLSVVSSIHHGISVWDLKDNALKYTWSQQQNTSDNLVLAIDIADNNSHAVTASRENFSLWNMETGQSEGFWQISESNIRDVAVANNGNYVLIGQSNAKVVHVTIDTGRRLEFLGHQEKINSIDMLPNGRIAMSGSNDFVAYVWDTQSGQVVYRFNHPSRVTKVALDPKGRFAFSADSKKDAHIWDLKTGKKISSLKYTNRQEVFSSVSFSPDGKRLLTGAPSRKVSVWDIATGERLTSWRVTPRKDIRPAGAVVYAAAFGDNNVIITESSSGYAERWLLDN</sequence>
<proteinExistence type="predicted"/>
<dbReference type="PROSITE" id="PS00678">
    <property type="entry name" value="WD_REPEATS_1"/>
    <property type="match status" value="1"/>
</dbReference>
<dbReference type="InterPro" id="IPR001680">
    <property type="entry name" value="WD40_rpt"/>
</dbReference>
<evidence type="ECO:0000256" key="1">
    <source>
        <dbReference type="ARBA" id="ARBA00022574"/>
    </source>
</evidence>
<dbReference type="RefSeq" id="WP_284295532.1">
    <property type="nucleotide sequence ID" value="NZ_BSSV01000001.1"/>
</dbReference>
<dbReference type="SMART" id="SM00320">
    <property type="entry name" value="WD40"/>
    <property type="match status" value="6"/>
</dbReference>
<dbReference type="Proteomes" id="UP001157134">
    <property type="component" value="Unassembled WGS sequence"/>
</dbReference>
<dbReference type="Pfam" id="PF00400">
    <property type="entry name" value="WD40"/>
    <property type="match status" value="3"/>
</dbReference>
<feature type="chain" id="PRO_5046378612" description="Translation initiation factor beta propellor-like domain-containing protein" evidence="4">
    <location>
        <begin position="24"/>
        <end position="332"/>
    </location>
</feature>
<feature type="repeat" description="WD" evidence="3">
    <location>
        <begin position="204"/>
        <end position="245"/>
    </location>
</feature>
<organism evidence="5 6">
    <name type="scientific">Thalassotalea loyana</name>
    <dbReference type="NCBI Taxonomy" id="280483"/>
    <lineage>
        <taxon>Bacteria</taxon>
        <taxon>Pseudomonadati</taxon>
        <taxon>Pseudomonadota</taxon>
        <taxon>Gammaproteobacteria</taxon>
        <taxon>Alteromonadales</taxon>
        <taxon>Colwelliaceae</taxon>
        <taxon>Thalassotalea</taxon>
    </lineage>
</organism>
<evidence type="ECO:0000256" key="3">
    <source>
        <dbReference type="PROSITE-ProRule" id="PRU00221"/>
    </source>
</evidence>
<reference evidence="5 6" key="1">
    <citation type="submission" date="2023-03" db="EMBL/GenBank/DDBJ databases">
        <title>Thalassotalea loyana LMG 22536T draft genome sequence.</title>
        <authorList>
            <person name="Sawabe T."/>
        </authorList>
    </citation>
    <scope>NUCLEOTIDE SEQUENCE [LARGE SCALE GENOMIC DNA]</scope>
    <source>
        <strain evidence="5 6">LMG 22536</strain>
    </source>
</reference>
<evidence type="ECO:0000256" key="2">
    <source>
        <dbReference type="ARBA" id="ARBA00022737"/>
    </source>
</evidence>
<dbReference type="EMBL" id="BSSV01000001">
    <property type="protein sequence ID" value="GLX83983.1"/>
    <property type="molecule type" value="Genomic_DNA"/>
</dbReference>
<dbReference type="Gene3D" id="2.130.10.10">
    <property type="entry name" value="YVTN repeat-like/Quinoprotein amine dehydrogenase"/>
    <property type="match status" value="2"/>
</dbReference>